<organism evidence="2 3">
    <name type="scientific">Dysgonomonas termitidis</name>
    <dbReference type="NCBI Taxonomy" id="1516126"/>
    <lineage>
        <taxon>Bacteria</taxon>
        <taxon>Pseudomonadati</taxon>
        <taxon>Bacteroidota</taxon>
        <taxon>Bacteroidia</taxon>
        <taxon>Bacteroidales</taxon>
        <taxon>Dysgonomonadaceae</taxon>
        <taxon>Dysgonomonas</taxon>
    </lineage>
</organism>
<dbReference type="RefSeq" id="WP_379997283.1">
    <property type="nucleotide sequence ID" value="NZ_JBHSGN010000078.1"/>
</dbReference>
<dbReference type="PANTHER" id="PTHR30337">
    <property type="entry name" value="COMPONENT OF ATP-DEPENDENT DSDNA EXONUCLEASE"/>
    <property type="match status" value="1"/>
</dbReference>
<dbReference type="EC" id="3.1.-.-" evidence="2"/>
<dbReference type="GO" id="GO:0016787">
    <property type="term" value="F:hydrolase activity"/>
    <property type="evidence" value="ECO:0007669"/>
    <property type="project" value="UniProtKB-KW"/>
</dbReference>
<dbReference type="Gene3D" id="3.60.21.10">
    <property type="match status" value="1"/>
</dbReference>
<evidence type="ECO:0000313" key="2">
    <source>
        <dbReference type="EMBL" id="MFC4674719.1"/>
    </source>
</evidence>
<protein>
    <submittedName>
        <fullName evidence="2">Metallophosphoesterase family protein</fullName>
        <ecNumber evidence="2">3.1.-.-</ecNumber>
    </submittedName>
</protein>
<dbReference type="EMBL" id="JBHSGN010000078">
    <property type="protein sequence ID" value="MFC4674719.1"/>
    <property type="molecule type" value="Genomic_DNA"/>
</dbReference>
<dbReference type="SUPFAM" id="SSF56300">
    <property type="entry name" value="Metallo-dependent phosphatases"/>
    <property type="match status" value="1"/>
</dbReference>
<name>A0ABV9KXU6_9BACT</name>
<sequence length="422" mass="49724">MDFNVKYDLSIKYKNMPLRLLHFSDIHFYNYKDARWDKDREIQNEIIQDLSRVLKDDSTQINHILICGDIAFSGKDEEYEDASQWINNVCLKTGCENQNIFLIPGNHDVNRSQISLACNELRSVLREQNIEKYDDLLEKAWLRKEDKDVLLLPFIPYYKFVKKYQIEHDHICCDRILDIDGVYKLKIRGINSALLSYIPELDDDPNHDMAKLCIGEIQALISTHEENVIHLSMCHHPIQWLKDGETIKKLLDSRASIQLFGHEHNAKTECKENILKIYSGAMQPSRSEHPYEPVYNIIDISIENEKMKVAINSRRWSIDTRTFEEAEKVIYELEPDLRKSIINNRKQSQNIKKTDESKVWYEYFSMKNPLEQLQIGKELNVTSNEDELLPMLDRVDLIYKRLREQNRLVELLTLIGTKYAGK</sequence>
<feature type="domain" description="Calcineurin-like phosphoesterase" evidence="1">
    <location>
        <begin position="18"/>
        <end position="265"/>
    </location>
</feature>
<keyword evidence="2" id="KW-0378">Hydrolase</keyword>
<gene>
    <name evidence="2" type="ORF">ACFO6W_13530</name>
</gene>
<evidence type="ECO:0000259" key="1">
    <source>
        <dbReference type="Pfam" id="PF00149"/>
    </source>
</evidence>
<dbReference type="InterPro" id="IPR029052">
    <property type="entry name" value="Metallo-depent_PP-like"/>
</dbReference>
<evidence type="ECO:0000313" key="3">
    <source>
        <dbReference type="Proteomes" id="UP001596023"/>
    </source>
</evidence>
<dbReference type="Proteomes" id="UP001596023">
    <property type="component" value="Unassembled WGS sequence"/>
</dbReference>
<reference evidence="3" key="1">
    <citation type="journal article" date="2019" name="Int. J. Syst. Evol. Microbiol.">
        <title>The Global Catalogue of Microorganisms (GCM) 10K type strain sequencing project: providing services to taxonomists for standard genome sequencing and annotation.</title>
        <authorList>
            <consortium name="The Broad Institute Genomics Platform"/>
            <consortium name="The Broad Institute Genome Sequencing Center for Infectious Disease"/>
            <person name="Wu L."/>
            <person name="Ma J."/>
        </authorList>
    </citation>
    <scope>NUCLEOTIDE SEQUENCE [LARGE SCALE GENOMIC DNA]</scope>
    <source>
        <strain evidence="3">CCUG 66188</strain>
    </source>
</reference>
<comment type="caution">
    <text evidence="2">The sequence shown here is derived from an EMBL/GenBank/DDBJ whole genome shotgun (WGS) entry which is preliminary data.</text>
</comment>
<dbReference type="Pfam" id="PF00149">
    <property type="entry name" value="Metallophos"/>
    <property type="match status" value="1"/>
</dbReference>
<proteinExistence type="predicted"/>
<accession>A0ABV9KXU6</accession>
<dbReference type="InterPro" id="IPR050535">
    <property type="entry name" value="DNA_Repair-Maintenance_Comp"/>
</dbReference>
<keyword evidence="3" id="KW-1185">Reference proteome</keyword>
<dbReference type="InterPro" id="IPR004843">
    <property type="entry name" value="Calcineurin-like_PHP"/>
</dbReference>